<keyword evidence="1" id="KW-0812">Transmembrane</keyword>
<reference evidence="2 3" key="1">
    <citation type="submission" date="2016-07" db="EMBL/GenBank/DDBJ databases">
        <title>Complete genome sequence of the Lentzea guizhouensis DHS C013.</title>
        <authorList>
            <person name="Cao C."/>
        </authorList>
    </citation>
    <scope>NUCLEOTIDE SEQUENCE [LARGE SCALE GENOMIC DNA]</scope>
    <source>
        <strain evidence="2 3">DHS C013</strain>
    </source>
</reference>
<dbReference type="Proteomes" id="UP000093053">
    <property type="component" value="Chromosome"/>
</dbReference>
<gene>
    <name evidence="2" type="ORF">BBK82_26305</name>
</gene>
<keyword evidence="1" id="KW-0472">Membrane</keyword>
<dbReference type="EMBL" id="CP016793">
    <property type="protein sequence ID" value="ANZ39064.1"/>
    <property type="molecule type" value="Genomic_DNA"/>
</dbReference>
<keyword evidence="1" id="KW-1133">Transmembrane helix</keyword>
<dbReference type="AlphaFoldDB" id="A0A1B2HMW6"/>
<proteinExistence type="predicted"/>
<evidence type="ECO:0000313" key="3">
    <source>
        <dbReference type="Proteomes" id="UP000093053"/>
    </source>
</evidence>
<evidence type="ECO:0000313" key="2">
    <source>
        <dbReference type="EMBL" id="ANZ39064.1"/>
    </source>
</evidence>
<evidence type="ECO:0000256" key="1">
    <source>
        <dbReference type="SAM" id="Phobius"/>
    </source>
</evidence>
<evidence type="ECO:0008006" key="4">
    <source>
        <dbReference type="Google" id="ProtNLM"/>
    </source>
</evidence>
<sequence length="118" mass="12256">MRDVRARLSTRALVEGVLWDNAAVRERFARCVVETWRLAAVSSAAGDMASAMALKVAVADGLDVVLRECTQLLGADAFVDGGIAELRAAVAMFGIAGGAVGAMLAGVADHADDLLEVR</sequence>
<name>A0A1B2HMW6_9PSEU</name>
<dbReference type="KEGG" id="led:BBK82_26305"/>
<keyword evidence="3" id="KW-1185">Reference proteome</keyword>
<dbReference type="STRING" id="1586287.BBK82_26305"/>
<accession>A0A1B2HMW6</accession>
<feature type="transmembrane region" description="Helical" evidence="1">
    <location>
        <begin position="88"/>
        <end position="108"/>
    </location>
</feature>
<organism evidence="2 3">
    <name type="scientific">Lentzea guizhouensis</name>
    <dbReference type="NCBI Taxonomy" id="1586287"/>
    <lineage>
        <taxon>Bacteria</taxon>
        <taxon>Bacillati</taxon>
        <taxon>Actinomycetota</taxon>
        <taxon>Actinomycetes</taxon>
        <taxon>Pseudonocardiales</taxon>
        <taxon>Pseudonocardiaceae</taxon>
        <taxon>Lentzea</taxon>
    </lineage>
</organism>
<protein>
    <recommendedName>
        <fullName evidence="4">Acyl-CoA dehydrogenase/oxidase C-terminal domain-containing protein</fullName>
    </recommendedName>
</protein>